<dbReference type="RefSeq" id="WP_103721392.1">
    <property type="nucleotide sequence ID" value="NZ_PQFZ01000030.1"/>
</dbReference>
<dbReference type="InterPro" id="IPR023267">
    <property type="entry name" value="RCMT"/>
</dbReference>
<evidence type="ECO:0000256" key="5">
    <source>
        <dbReference type="ARBA" id="ARBA00022884"/>
    </source>
</evidence>
<feature type="region of interest" description="Disordered" evidence="7">
    <location>
        <begin position="1"/>
        <end position="24"/>
    </location>
</feature>
<evidence type="ECO:0000313" key="10">
    <source>
        <dbReference type="Proteomes" id="UP000236919"/>
    </source>
</evidence>
<feature type="active site" description="Nucleophile" evidence="6">
    <location>
        <position position="381"/>
    </location>
</feature>
<dbReference type="FunFam" id="3.40.50.150:FF:000257">
    <property type="entry name" value="16S rRNA methyltransferase"/>
    <property type="match status" value="1"/>
</dbReference>
<evidence type="ECO:0000256" key="3">
    <source>
        <dbReference type="ARBA" id="ARBA00022679"/>
    </source>
</evidence>
<dbReference type="InterPro" id="IPR018314">
    <property type="entry name" value="RsmB/NOL1/NOP2-like_CS"/>
</dbReference>
<organism evidence="9 10">
    <name type="scientific">Bosea psychrotolerans</name>
    <dbReference type="NCBI Taxonomy" id="1871628"/>
    <lineage>
        <taxon>Bacteria</taxon>
        <taxon>Pseudomonadati</taxon>
        <taxon>Pseudomonadota</taxon>
        <taxon>Alphaproteobacteria</taxon>
        <taxon>Hyphomicrobiales</taxon>
        <taxon>Boseaceae</taxon>
        <taxon>Bosea</taxon>
    </lineage>
</organism>
<name>A0A2S4LTU9_9HYPH</name>
<keyword evidence="2 6" id="KW-0489">Methyltransferase</keyword>
<proteinExistence type="inferred from homology"/>
<dbReference type="SUPFAM" id="SSF48013">
    <property type="entry name" value="NusB-like"/>
    <property type="match status" value="1"/>
</dbReference>
<evidence type="ECO:0000256" key="4">
    <source>
        <dbReference type="ARBA" id="ARBA00022691"/>
    </source>
</evidence>
<dbReference type="InterPro" id="IPR049560">
    <property type="entry name" value="MeTrfase_RsmB-F_NOP2_cat"/>
</dbReference>
<evidence type="ECO:0000259" key="8">
    <source>
        <dbReference type="PROSITE" id="PS51686"/>
    </source>
</evidence>
<keyword evidence="10" id="KW-1185">Reference proteome</keyword>
<comment type="caution">
    <text evidence="9">The sequence shown here is derived from an EMBL/GenBank/DDBJ whole genome shotgun (WGS) entry which is preliminary data.</text>
</comment>
<dbReference type="PANTHER" id="PTHR22807:SF61">
    <property type="entry name" value="NOL1_NOP2_SUN FAMILY PROTEIN _ ANTITERMINATION NUSB DOMAIN-CONTAINING PROTEIN"/>
    <property type="match status" value="1"/>
</dbReference>
<dbReference type="PROSITE" id="PS51686">
    <property type="entry name" value="SAM_MT_RSMB_NOP"/>
    <property type="match status" value="1"/>
</dbReference>
<gene>
    <name evidence="9" type="ORF">CYD53_13034</name>
</gene>
<keyword evidence="4 6" id="KW-0949">S-adenosyl-L-methionine</keyword>
<dbReference type="InterPro" id="IPR001678">
    <property type="entry name" value="MeTrfase_RsmB-F_NOP2_dom"/>
</dbReference>
<feature type="binding site" evidence="6">
    <location>
        <position position="287"/>
    </location>
    <ligand>
        <name>S-adenosyl-L-methionine</name>
        <dbReference type="ChEBI" id="CHEBI:59789"/>
    </ligand>
</feature>
<dbReference type="Pfam" id="PF01189">
    <property type="entry name" value="Methyltr_RsmB-F"/>
    <property type="match status" value="1"/>
</dbReference>
<dbReference type="SUPFAM" id="SSF53335">
    <property type="entry name" value="S-adenosyl-L-methionine-dependent methyltransferases"/>
    <property type="match status" value="1"/>
</dbReference>
<dbReference type="PROSITE" id="PS01153">
    <property type="entry name" value="NOL1_NOP2_SUN"/>
    <property type="match status" value="1"/>
</dbReference>
<dbReference type="PRINTS" id="PR02008">
    <property type="entry name" value="RCMTFAMILY"/>
</dbReference>
<evidence type="ECO:0000256" key="1">
    <source>
        <dbReference type="ARBA" id="ARBA00007494"/>
    </source>
</evidence>
<sequence>MVKQADVSPELNETAAQTGEPVPGLPARRLAATLIDEVLKARLALDETYERLAPTFGLDAADAALARAIAITAFRRLGTIQHAINARLERGSPRNSGPFEPILVAAAAQILFLDVPDHAAVDLAIRHLHEDARSSRYVSLGNALLRRLARERDAILGEALDPFLDTPEWLAESWIESYGEETAAAIAASHRDEPPLDISVKDDAAGWAEKLDGLLLPTGSVRLRERQSITGLPGFDEGAWWVQDAAAALPVRLLAPKPGERIADLCAAPGGKTAQLAAAGASVTAVDRSGPRLRRLRANLERLGLSAEIVTKDAALWQAEPFDAVLLDAPCSATGTIRRHPDVAWTKTPEDRDKLAALQARLLEAAARLTRPGGRLIYCTCSLEPQEGEQQIAVFLAENPDFKRSPITADEIGGVEGAIDRHGDLRTLPHQLKHDGPRLSGWAGFYACRLIRRETGG</sequence>
<feature type="binding site" evidence="6">
    <location>
        <begin position="266"/>
        <end position="272"/>
    </location>
    <ligand>
        <name>S-adenosyl-L-methionine</name>
        <dbReference type="ChEBI" id="CHEBI:59789"/>
    </ligand>
</feature>
<dbReference type="AlphaFoldDB" id="A0A2S4LTU9"/>
<dbReference type="PANTHER" id="PTHR22807">
    <property type="entry name" value="NOP2 YEAST -RELATED NOL1/NOP2/FMU SUN DOMAIN-CONTAINING"/>
    <property type="match status" value="1"/>
</dbReference>
<dbReference type="Pfam" id="PF01029">
    <property type="entry name" value="NusB"/>
    <property type="match status" value="1"/>
</dbReference>
<evidence type="ECO:0000256" key="2">
    <source>
        <dbReference type="ARBA" id="ARBA00022603"/>
    </source>
</evidence>
<dbReference type="GO" id="GO:0006355">
    <property type="term" value="P:regulation of DNA-templated transcription"/>
    <property type="evidence" value="ECO:0007669"/>
    <property type="project" value="InterPro"/>
</dbReference>
<comment type="caution">
    <text evidence="6">Lacks conserved residue(s) required for the propagation of feature annotation.</text>
</comment>
<feature type="binding site" evidence="6">
    <location>
        <position position="328"/>
    </location>
    <ligand>
        <name>S-adenosyl-L-methionine</name>
        <dbReference type="ChEBI" id="CHEBI:59789"/>
    </ligand>
</feature>
<evidence type="ECO:0000256" key="6">
    <source>
        <dbReference type="PROSITE-ProRule" id="PRU01023"/>
    </source>
</evidence>
<comment type="similarity">
    <text evidence="1 6">Belongs to the class I-like SAM-binding methyltransferase superfamily. RsmB/NOP family.</text>
</comment>
<evidence type="ECO:0000313" key="9">
    <source>
        <dbReference type="EMBL" id="POR45769.1"/>
    </source>
</evidence>
<dbReference type="Gene3D" id="1.10.940.10">
    <property type="entry name" value="NusB-like"/>
    <property type="match status" value="1"/>
</dbReference>
<accession>A0A2S4LTU9</accession>
<dbReference type="GO" id="GO:0003723">
    <property type="term" value="F:RNA binding"/>
    <property type="evidence" value="ECO:0007669"/>
    <property type="project" value="UniProtKB-UniRule"/>
</dbReference>
<keyword evidence="3 6" id="KW-0808">Transferase</keyword>
<dbReference type="InterPro" id="IPR035926">
    <property type="entry name" value="NusB-like_sf"/>
</dbReference>
<dbReference type="InterPro" id="IPR006027">
    <property type="entry name" value="NusB_RsmB_TIM44"/>
</dbReference>
<dbReference type="InterPro" id="IPR029063">
    <property type="entry name" value="SAM-dependent_MTases_sf"/>
</dbReference>
<evidence type="ECO:0000256" key="7">
    <source>
        <dbReference type="SAM" id="MobiDB-lite"/>
    </source>
</evidence>
<dbReference type="EMBL" id="PQFZ01000030">
    <property type="protein sequence ID" value="POR45769.1"/>
    <property type="molecule type" value="Genomic_DNA"/>
</dbReference>
<dbReference type="GO" id="GO:0008173">
    <property type="term" value="F:RNA methyltransferase activity"/>
    <property type="evidence" value="ECO:0007669"/>
    <property type="project" value="InterPro"/>
</dbReference>
<protein>
    <submittedName>
        <fullName evidence="9">16S rRNA (Cytosine967-C5)-methyltransferase</fullName>
    </submittedName>
</protein>
<reference evidence="9 10" key="1">
    <citation type="submission" date="2018-01" db="EMBL/GenBank/DDBJ databases">
        <title>Genomic Encyclopedia of Type Strains, Phase III (KMG-III): the genomes of soil and plant-associated and newly described type strains.</title>
        <authorList>
            <person name="Whitman W."/>
        </authorList>
    </citation>
    <scope>NUCLEOTIDE SEQUENCE [LARGE SCALE GENOMIC DNA]</scope>
    <source>
        <strain evidence="9 10">1131</strain>
    </source>
</reference>
<dbReference type="OrthoDB" id="9810297at2"/>
<dbReference type="CDD" id="cd02440">
    <property type="entry name" value="AdoMet_MTases"/>
    <property type="match status" value="1"/>
</dbReference>
<dbReference type="GO" id="GO:0001510">
    <property type="term" value="P:RNA methylation"/>
    <property type="evidence" value="ECO:0007669"/>
    <property type="project" value="InterPro"/>
</dbReference>
<dbReference type="Proteomes" id="UP000236919">
    <property type="component" value="Unassembled WGS sequence"/>
</dbReference>
<feature type="domain" description="SAM-dependent MTase RsmB/NOP-type" evidence="8">
    <location>
        <begin position="158"/>
        <end position="453"/>
    </location>
</feature>
<keyword evidence="5 6" id="KW-0694">RNA-binding</keyword>
<dbReference type="Gene3D" id="3.40.50.150">
    <property type="entry name" value="Vaccinia Virus protein VP39"/>
    <property type="match status" value="1"/>
</dbReference>